<evidence type="ECO:0000256" key="4">
    <source>
        <dbReference type="ARBA" id="ARBA00022989"/>
    </source>
</evidence>
<accession>A0A1W2DG59</accession>
<keyword evidence="2 6" id="KW-1003">Cell membrane</keyword>
<evidence type="ECO:0000256" key="3">
    <source>
        <dbReference type="ARBA" id="ARBA00022692"/>
    </source>
</evidence>
<evidence type="ECO:0000313" key="9">
    <source>
        <dbReference type="Proteomes" id="UP000192656"/>
    </source>
</evidence>
<feature type="region of interest" description="Disordered" evidence="7">
    <location>
        <begin position="559"/>
        <end position="579"/>
    </location>
</feature>
<dbReference type="Pfam" id="PF03170">
    <property type="entry name" value="BcsB"/>
    <property type="match status" value="1"/>
</dbReference>
<dbReference type="STRING" id="937218.SAMN06297251_11496"/>
<dbReference type="PANTHER" id="PTHR39083">
    <property type="entry name" value="CYCLIC DI-GMP-BINDING PROTEIN"/>
    <property type="match status" value="1"/>
</dbReference>
<comment type="similarity">
    <text evidence="6">Belongs to the AcsB/BcsB family.</text>
</comment>
<organism evidence="8 9">
    <name type="scientific">Fulvimarina manganoxydans</name>
    <dbReference type="NCBI Taxonomy" id="937218"/>
    <lineage>
        <taxon>Bacteria</taxon>
        <taxon>Pseudomonadati</taxon>
        <taxon>Pseudomonadota</taxon>
        <taxon>Alphaproteobacteria</taxon>
        <taxon>Hyphomicrobiales</taxon>
        <taxon>Aurantimonadaceae</taxon>
        <taxon>Fulvimarina</taxon>
    </lineage>
</organism>
<dbReference type="GO" id="GO:0006011">
    <property type="term" value="P:UDP-alpha-D-glucose metabolic process"/>
    <property type="evidence" value="ECO:0007669"/>
    <property type="project" value="InterPro"/>
</dbReference>
<dbReference type="PANTHER" id="PTHR39083:SF1">
    <property type="entry name" value="CYCLIC DI-GMP-BINDING PROTEIN"/>
    <property type="match status" value="1"/>
</dbReference>
<gene>
    <name evidence="8" type="ORF">SAMN06297251_11496</name>
</gene>
<dbReference type="GO" id="GO:0030244">
    <property type="term" value="P:cellulose biosynthetic process"/>
    <property type="evidence" value="ECO:0007669"/>
    <property type="project" value="UniProtKB-KW"/>
</dbReference>
<evidence type="ECO:0000313" key="8">
    <source>
        <dbReference type="EMBL" id="SMC95956.1"/>
    </source>
</evidence>
<dbReference type="EMBL" id="FWXR01000014">
    <property type="protein sequence ID" value="SMC95956.1"/>
    <property type="molecule type" value="Genomic_DNA"/>
</dbReference>
<keyword evidence="6" id="KW-0135">Cellulose biosynthesis</keyword>
<keyword evidence="5 6" id="KW-0472">Membrane</keyword>
<dbReference type="OrthoDB" id="7615145at2"/>
<dbReference type="GO" id="GO:0005886">
    <property type="term" value="C:plasma membrane"/>
    <property type="evidence" value="ECO:0007669"/>
    <property type="project" value="UniProtKB-SubCell"/>
</dbReference>
<comment type="subunit">
    <text evidence="6">Tightly associated with the cellulose synthase catalytic subunit.</text>
</comment>
<proteinExistence type="inferred from homology"/>
<evidence type="ECO:0000256" key="1">
    <source>
        <dbReference type="ARBA" id="ARBA00004162"/>
    </source>
</evidence>
<evidence type="ECO:0000256" key="6">
    <source>
        <dbReference type="RuleBase" id="RU365021"/>
    </source>
</evidence>
<dbReference type="AlphaFoldDB" id="A0A1W2DG59"/>
<comment type="pathway">
    <text evidence="6">Glycan metabolism; bacterial cellulose biosynthesis.</text>
</comment>
<reference evidence="8 9" key="1">
    <citation type="submission" date="2017-04" db="EMBL/GenBank/DDBJ databases">
        <authorList>
            <person name="Afonso C.L."/>
            <person name="Miller P.J."/>
            <person name="Scott M.A."/>
            <person name="Spackman E."/>
            <person name="Goraichik I."/>
            <person name="Dimitrov K.M."/>
            <person name="Suarez D.L."/>
            <person name="Swayne D.E."/>
        </authorList>
    </citation>
    <scope>NUCLEOTIDE SEQUENCE [LARGE SCALE GENOMIC DNA]</scope>
    <source>
        <strain evidence="8 9">CGMCC 1.10972</strain>
    </source>
</reference>
<dbReference type="Gene3D" id="2.60.120.260">
    <property type="entry name" value="Galactose-binding domain-like"/>
    <property type="match status" value="2"/>
</dbReference>
<evidence type="ECO:0000256" key="7">
    <source>
        <dbReference type="SAM" id="MobiDB-lite"/>
    </source>
</evidence>
<dbReference type="RefSeq" id="WP_084411199.1">
    <property type="nucleotide sequence ID" value="NZ_FWXR01000014.1"/>
</dbReference>
<keyword evidence="9" id="KW-1185">Reference proteome</keyword>
<feature type="transmembrane region" description="Helical" evidence="6">
    <location>
        <begin position="737"/>
        <end position="756"/>
    </location>
</feature>
<feature type="chain" id="PRO_5015217195" description="Cyclic di-GMP-binding protein" evidence="6">
    <location>
        <begin position="25"/>
        <end position="764"/>
    </location>
</feature>
<sequence>MLKKTFLSTTFIAAVGVFSLPVCAQGIAPFSLADSGRLAPAAAAVGTASTSLRRFAASQQDLLLSGERAMTNIAFFVTAAETAQPARLNIVYQTAVSVLPQTSSMQVFVNDRSVSETKLRAGPANSLVLEIPSGMLQPGYNSIGIAVDQHHRVDCSLSGTYELWTQVDAARSGIDFALPDLGPISLADLPVVARSGTDHTAINVVLPEGTSNRLKSLALSAVQAVSILGSFKHPLVTFSKTAGTGPGIDIFFGEGAAARAIGAGTGLPGVSLIKPDPTGRAGLVLGTQAAPDIASAVTALVSAAQSSRASGTIFGLKALGQPEQAEFPLATAVSLREFGLDTQEFSGRMYRSEMSFFLPTDFYPADYDTARLKLNAAYAAGLSTDAQLLVKANGHQVAVLSLNAPGGAQLTDQVLKIPLGNLRPGRNTISFEASLLKNTDATCDPAEAADLDPRFVIRESSTLRVPQVGRMGHLPDLGAIANAGTADAAVGASLTLLTPVSDGPSFDAAATILALSARSSRTVRTTRLSSTVPPTTSGDLLAVGTFKDLPPELLTHTGVNEPGMLQLGSSEPEPTRGGQPEAKTLAVREASFFTSFATPMDVSTRVAELLNNSVLWARRTVVIDGIGDSSTFTAIQGYQPDRSASVILAQAATPGSQPHAWSVVAAPDEAALSQGIALLSGGSGWDRLSGAVGTVDDKGDVETFAANRERLFETQPRSLTNLRLVFAGWLSRHVQTYMISILLLALLLGVSTHLFLRQLGNTKR</sequence>
<dbReference type="InterPro" id="IPR018513">
    <property type="entry name" value="Cell_synthase_bac"/>
</dbReference>
<evidence type="ECO:0000256" key="5">
    <source>
        <dbReference type="ARBA" id="ARBA00023136"/>
    </source>
</evidence>
<name>A0A1W2DG59_9HYPH</name>
<comment type="subcellular location">
    <subcellularLocation>
        <location evidence="6">Cell inner membrane</location>
    </subcellularLocation>
    <subcellularLocation>
        <location evidence="1">Cell membrane</location>
        <topology evidence="1">Single-pass membrane protein</topology>
    </subcellularLocation>
</comment>
<evidence type="ECO:0000256" key="2">
    <source>
        <dbReference type="ARBA" id="ARBA00022475"/>
    </source>
</evidence>
<keyword evidence="6" id="KW-0973">c-di-GMP</keyword>
<comment type="function">
    <text evidence="6">Binds the cellulose synthase activator, bis-(3'-5') cyclic diguanylic acid (c-di-GMP).</text>
</comment>
<keyword evidence="4 6" id="KW-1133">Transmembrane helix</keyword>
<dbReference type="Proteomes" id="UP000192656">
    <property type="component" value="Unassembled WGS sequence"/>
</dbReference>
<dbReference type="UniPathway" id="UPA00694"/>
<keyword evidence="3 6" id="KW-0812">Transmembrane</keyword>
<keyword evidence="6" id="KW-0732">Signal</keyword>
<keyword evidence="6" id="KW-0997">Cell inner membrane</keyword>
<protein>
    <recommendedName>
        <fullName evidence="6">Cyclic di-GMP-binding protein</fullName>
    </recommendedName>
    <alternativeName>
        <fullName evidence="6">Cellulose synthase regulatory subunit</fullName>
    </alternativeName>
</protein>
<feature type="signal peptide" evidence="6">
    <location>
        <begin position="1"/>
        <end position="24"/>
    </location>
</feature>